<reference evidence="2" key="1">
    <citation type="journal article" date="2021" name="Proc. Natl. Acad. Sci. U.S.A.">
        <title>A Catalog of Tens of Thousands of Viruses from Human Metagenomes Reveals Hidden Associations with Chronic Diseases.</title>
        <authorList>
            <person name="Tisza M.J."/>
            <person name="Buck C.B."/>
        </authorList>
    </citation>
    <scope>NUCLEOTIDE SEQUENCE</scope>
    <source>
        <strain evidence="2">CtP0x5</strain>
    </source>
</reference>
<keyword evidence="1" id="KW-1133">Transmembrane helix</keyword>
<protein>
    <submittedName>
        <fullName evidence="2">Uncharacterized protein</fullName>
    </submittedName>
</protein>
<evidence type="ECO:0000256" key="1">
    <source>
        <dbReference type="SAM" id="Phobius"/>
    </source>
</evidence>
<keyword evidence="1" id="KW-0472">Membrane</keyword>
<proteinExistence type="predicted"/>
<dbReference type="EMBL" id="BK032818">
    <property type="protein sequence ID" value="DAF61890.1"/>
    <property type="molecule type" value="Genomic_DNA"/>
</dbReference>
<feature type="transmembrane region" description="Helical" evidence="1">
    <location>
        <begin position="36"/>
        <end position="53"/>
    </location>
</feature>
<name>A0A8S5TGJ5_9CAUD</name>
<sequence length="54" mass="6309">MNNLTPVEVVEILACIAMMFFWGLQIEAPEKVQNLARVFWLISVIVVWICIFLR</sequence>
<keyword evidence="1" id="KW-0812">Transmembrane</keyword>
<feature type="transmembrane region" description="Helical" evidence="1">
    <location>
        <begin position="7"/>
        <end position="24"/>
    </location>
</feature>
<organism evidence="2">
    <name type="scientific">Siphoviridae sp. ctP0x5</name>
    <dbReference type="NCBI Taxonomy" id="2827863"/>
    <lineage>
        <taxon>Viruses</taxon>
        <taxon>Duplodnaviria</taxon>
        <taxon>Heunggongvirae</taxon>
        <taxon>Uroviricota</taxon>
        <taxon>Caudoviricetes</taxon>
    </lineage>
</organism>
<accession>A0A8S5TGJ5</accession>
<evidence type="ECO:0000313" key="2">
    <source>
        <dbReference type="EMBL" id="DAF61890.1"/>
    </source>
</evidence>